<keyword evidence="1" id="KW-0812">Transmembrane</keyword>
<evidence type="ECO:0000313" key="2">
    <source>
        <dbReference type="EMBL" id="MPM36386.1"/>
    </source>
</evidence>
<keyword evidence="1" id="KW-0472">Membrane</keyword>
<sequence length="86" mass="9151">MNWKKAGGSGRYIAPIACAVVMTVLMLGFIWLMAWDFKTDPAGAPPAPLSALLLGLPAAVIAGVIAALIQRLRELGRGEEDDAKRF</sequence>
<accession>A0A644Z694</accession>
<reference evidence="2" key="1">
    <citation type="submission" date="2019-08" db="EMBL/GenBank/DDBJ databases">
        <authorList>
            <person name="Kucharzyk K."/>
            <person name="Murdoch R.W."/>
            <person name="Higgins S."/>
            <person name="Loffler F."/>
        </authorList>
    </citation>
    <scope>NUCLEOTIDE SEQUENCE</scope>
</reference>
<feature type="transmembrane region" description="Helical" evidence="1">
    <location>
        <begin position="47"/>
        <end position="69"/>
    </location>
</feature>
<comment type="caution">
    <text evidence="2">The sequence shown here is derived from an EMBL/GenBank/DDBJ whole genome shotgun (WGS) entry which is preliminary data.</text>
</comment>
<dbReference type="AlphaFoldDB" id="A0A644Z694"/>
<organism evidence="2">
    <name type="scientific">bioreactor metagenome</name>
    <dbReference type="NCBI Taxonomy" id="1076179"/>
    <lineage>
        <taxon>unclassified sequences</taxon>
        <taxon>metagenomes</taxon>
        <taxon>ecological metagenomes</taxon>
    </lineage>
</organism>
<evidence type="ECO:0000256" key="1">
    <source>
        <dbReference type="SAM" id="Phobius"/>
    </source>
</evidence>
<keyword evidence="1" id="KW-1133">Transmembrane helix</keyword>
<name>A0A644Z694_9ZZZZ</name>
<protein>
    <submittedName>
        <fullName evidence="2">Uncharacterized protein</fullName>
    </submittedName>
</protein>
<dbReference type="EMBL" id="VSSQ01007591">
    <property type="protein sequence ID" value="MPM36386.1"/>
    <property type="molecule type" value="Genomic_DNA"/>
</dbReference>
<proteinExistence type="predicted"/>
<feature type="transmembrane region" description="Helical" evidence="1">
    <location>
        <begin position="12"/>
        <end position="35"/>
    </location>
</feature>
<gene>
    <name evidence="2" type="ORF">SDC9_82982</name>
</gene>